<keyword evidence="3" id="KW-0732">Signal</keyword>
<feature type="signal peptide" evidence="3">
    <location>
        <begin position="1"/>
        <end position="44"/>
    </location>
</feature>
<accession>A0ABY4AZG9</accession>
<dbReference type="RefSeq" id="WP_243570341.1">
    <property type="nucleotide sequence ID" value="NZ_BAAARD010000001.1"/>
</dbReference>
<keyword evidence="6" id="KW-1185">Reference proteome</keyword>
<keyword evidence="2" id="KW-0472">Membrane</keyword>
<reference evidence="5 6" key="1">
    <citation type="submission" date="2022-03" db="EMBL/GenBank/DDBJ databases">
        <title>Agromyces sp. isolated from the gut of P. brevitarsis seulensis larvae.</title>
        <authorList>
            <person name="Won M."/>
            <person name="Kwon S.-W."/>
        </authorList>
    </citation>
    <scope>NUCLEOTIDE SEQUENCE [LARGE SCALE GENOMIC DNA]</scope>
    <source>
        <strain evidence="5 6">KACC 16215</strain>
    </source>
</reference>
<feature type="region of interest" description="Disordered" evidence="1">
    <location>
        <begin position="40"/>
        <end position="121"/>
    </location>
</feature>
<dbReference type="Gene3D" id="2.60.40.230">
    <property type="entry name" value="Neocarzinostatin-like"/>
    <property type="match status" value="5"/>
</dbReference>
<evidence type="ECO:0000256" key="2">
    <source>
        <dbReference type="SAM" id="Phobius"/>
    </source>
</evidence>
<evidence type="ECO:0000256" key="1">
    <source>
        <dbReference type="SAM" id="MobiDB-lite"/>
    </source>
</evidence>
<evidence type="ECO:0000313" key="6">
    <source>
        <dbReference type="Proteomes" id="UP000831304"/>
    </source>
</evidence>
<feature type="transmembrane region" description="Helical" evidence="2">
    <location>
        <begin position="1405"/>
        <end position="1426"/>
    </location>
</feature>
<organism evidence="5 6">
    <name type="scientific">Agromyces soli</name>
    <dbReference type="NCBI Taxonomy" id="659012"/>
    <lineage>
        <taxon>Bacteria</taxon>
        <taxon>Bacillati</taxon>
        <taxon>Actinomycetota</taxon>
        <taxon>Actinomycetes</taxon>
        <taxon>Micrococcales</taxon>
        <taxon>Microbacteriaceae</taxon>
        <taxon>Agromyces</taxon>
    </lineage>
</organism>
<dbReference type="InterPro" id="IPR007331">
    <property type="entry name" value="Htaa"/>
</dbReference>
<feature type="compositionally biased region" description="Low complexity" evidence="1">
    <location>
        <begin position="96"/>
        <end position="121"/>
    </location>
</feature>
<keyword evidence="2" id="KW-0812">Transmembrane</keyword>
<dbReference type="EMBL" id="CP094533">
    <property type="protein sequence ID" value="UOE27511.1"/>
    <property type="molecule type" value="Genomic_DNA"/>
</dbReference>
<feature type="compositionally biased region" description="Low complexity" evidence="1">
    <location>
        <begin position="76"/>
        <end position="88"/>
    </location>
</feature>
<feature type="region of interest" description="Disordered" evidence="1">
    <location>
        <begin position="899"/>
        <end position="925"/>
    </location>
</feature>
<evidence type="ECO:0000256" key="3">
    <source>
        <dbReference type="SAM" id="SignalP"/>
    </source>
</evidence>
<feature type="domain" description="Htaa" evidence="4">
    <location>
        <begin position="1209"/>
        <end position="1364"/>
    </location>
</feature>
<feature type="chain" id="PRO_5046288651" evidence="3">
    <location>
        <begin position="45"/>
        <end position="1436"/>
    </location>
</feature>
<sequence>MKTPSPTTARPATRAGTVTRWLASGLAALLVAGGSLMSAGPALAEDASPSPAPLVAEAPLAPADSSDEGDVAGSGSPEASPASEAPAAEPAPTPETAPVAETPAAPAEPATPSPAAKAADAPAPAPLVAAAPQLTISPATNVDPAVQNVFTVTGSGFVGEGAKNGAYLLIGETGIWAGEGPLVSEGWLAQSWVMPREIVDGAFTKSITIAAGKFDPAKTYTVASSAAHELSATDRSLDAFAPITVKQPVVSVSKTTGLDAAGEVVTVSGTGFSPVSPSTDGTRPPLAGKFGGAYVVFGSFLDAWKPSAGEPASARVVDSQKWVVNPEDVATIGGAARGAVAIEADGSFRVELTVREFEKALADGNYGIYTYSGGGAKHAGFETFTPIAFAAAPATPVVSVSKTTGLDAAGEVVTVSGTGFSPVSPSTDGTRPPLAGKFGGAYVVFGSFLDAWKPSAGEPAAARVVDSQKWVVNPEDVATIGGAARGAVAIEADGSFRVELTVREFEKALADGNYGIYTYSGGGAKHAGFETFTPIAFAAAPQPVKPTLTVTPSTDVDASLAQTFTVTGTGYTGAGAAQGVYVLLGDASIWTGDGPLVADGWTVQTWVKPNEIVDGAFSIQLKTAARALDPAKRYTVASSAAHALSATDRSLDAFAPIAVKAGAAKPTLTVSPATNVDPAAAQTFTVTGTGYVGDGAAQGVYVLLGDASIWTGDGPLVADGWTALDWVMPNQIVDGRFTVQLKVPAKSFDPAKRYTVATSAAHGLSVFNRTMDAFAPITLKADAPNPKLAVSPSTDVDASKAQTFTVRGTGYTGAGAAQGVYVLLGDASIWTGTGPLVADGWTALAWVKPGEIVNGAFSIELKVPAGKLDAKKRYTVASSAAHGLSVTDRSLDAFTPITVKGGTKPPVDPKPPVNPTKPGTTNPVSSGSLSWGIADAFRSYVVGPIARGSITVGSGATQAGSAFQFGQSGGSYTAARGTGTADYSGSVRFIGHGGILDLTFSNPTLRVTSATTGVLELTANGSRIDFATVDLGAAAKSSVGGATRFAGAPATLTAAGADAFQGYYGSGKALDPITVVIGSPGAAPAGSSGTTASATPASAATPVPLTPPATTGIQLAPAVLADLVAGKPVTISVDGFEPNETGIMVVVYSTPTVLAENLTADANGVVTWTGSLPAGLEPGQHTLTFQGSISKGVVFTVAAAANQCLVTEGSLDWGFKASFLQYLESGIANGTWTVTGASEQDGRFAFTGGTGPIDAKTLRGVVAFPGSVEFTGHDGALDTTIANPKLEFVSAEEAYLLLDVTGTTQDGAPVEAKGVRFAELELSGLAVDGTMLAASDVPAVLTEQGAAAFGTYAAGEELDPVTFSLTLPADCGVAAPAVAAEDGGEVQRTDAGSTEVAETAGVSPWLIWGGVALLLLIAAVVLVVLLRRRAAGRTEA</sequence>
<evidence type="ECO:0000259" key="4">
    <source>
        <dbReference type="Pfam" id="PF04213"/>
    </source>
</evidence>
<protein>
    <submittedName>
        <fullName evidence="5">HtaA domain-containing protein</fullName>
    </submittedName>
</protein>
<keyword evidence="2" id="KW-1133">Transmembrane helix</keyword>
<dbReference type="Pfam" id="PF04213">
    <property type="entry name" value="HtaA"/>
    <property type="match status" value="2"/>
</dbReference>
<feature type="compositionally biased region" description="Pro residues" evidence="1">
    <location>
        <begin position="906"/>
        <end position="915"/>
    </location>
</feature>
<evidence type="ECO:0000313" key="5">
    <source>
        <dbReference type="EMBL" id="UOE27511.1"/>
    </source>
</evidence>
<dbReference type="Proteomes" id="UP000831304">
    <property type="component" value="Chromosome"/>
</dbReference>
<gene>
    <name evidence="5" type="ORF">MTP13_06965</name>
</gene>
<proteinExistence type="predicted"/>
<feature type="domain" description="Htaa" evidence="4">
    <location>
        <begin position="926"/>
        <end position="1075"/>
    </location>
</feature>
<feature type="compositionally biased region" description="Low complexity" evidence="1">
    <location>
        <begin position="47"/>
        <end position="63"/>
    </location>
</feature>
<name>A0ABY4AZG9_9MICO</name>